<evidence type="ECO:0000256" key="3">
    <source>
        <dbReference type="SAM" id="SignalP"/>
    </source>
</evidence>
<evidence type="ECO:0000313" key="5">
    <source>
        <dbReference type="Proteomes" id="UP000038010"/>
    </source>
</evidence>
<keyword evidence="2" id="KW-0472">Membrane</keyword>
<reference evidence="4 5" key="1">
    <citation type="submission" date="2015-06" db="EMBL/GenBank/DDBJ databases">
        <title>Draft genome of the ant-associated black yeast Phialophora attae CBS 131958.</title>
        <authorList>
            <person name="Moreno L.F."/>
            <person name="Stielow B.J."/>
            <person name="de Hoog S."/>
            <person name="Vicente V.A."/>
            <person name="Weiss V.A."/>
            <person name="de Vries M."/>
            <person name="Cruz L.M."/>
            <person name="Souza E.M."/>
        </authorList>
    </citation>
    <scope>NUCLEOTIDE SEQUENCE [LARGE SCALE GENOMIC DNA]</scope>
    <source>
        <strain evidence="4 5">CBS 131958</strain>
    </source>
</reference>
<gene>
    <name evidence="4" type="ORF">AB675_6935</name>
</gene>
<dbReference type="VEuPathDB" id="FungiDB:AB675_6935"/>
<keyword evidence="5" id="KW-1185">Reference proteome</keyword>
<keyword evidence="3" id="KW-0732">Signal</keyword>
<feature type="signal peptide" evidence="3">
    <location>
        <begin position="1"/>
        <end position="21"/>
    </location>
</feature>
<feature type="chain" id="PRO_5005873156" evidence="3">
    <location>
        <begin position="22"/>
        <end position="474"/>
    </location>
</feature>
<protein>
    <submittedName>
        <fullName evidence="4">Uncharacterized protein</fullName>
    </submittedName>
</protein>
<dbReference type="AlphaFoldDB" id="A0A0N1H8C0"/>
<accession>A0A0N1H8C0</accession>
<comment type="caution">
    <text evidence="4">The sequence shown here is derived from an EMBL/GenBank/DDBJ whole genome shotgun (WGS) entry which is preliminary data.</text>
</comment>
<organism evidence="4 5">
    <name type="scientific">Cyphellophora attinorum</name>
    <dbReference type="NCBI Taxonomy" id="1664694"/>
    <lineage>
        <taxon>Eukaryota</taxon>
        <taxon>Fungi</taxon>
        <taxon>Dikarya</taxon>
        <taxon>Ascomycota</taxon>
        <taxon>Pezizomycotina</taxon>
        <taxon>Eurotiomycetes</taxon>
        <taxon>Chaetothyriomycetidae</taxon>
        <taxon>Chaetothyriales</taxon>
        <taxon>Cyphellophoraceae</taxon>
        <taxon>Cyphellophora</taxon>
    </lineage>
</organism>
<feature type="region of interest" description="Disordered" evidence="1">
    <location>
        <begin position="142"/>
        <end position="167"/>
    </location>
</feature>
<feature type="compositionally biased region" description="Polar residues" evidence="1">
    <location>
        <begin position="194"/>
        <end position="216"/>
    </location>
</feature>
<feature type="region of interest" description="Disordered" evidence="1">
    <location>
        <begin position="186"/>
        <end position="230"/>
    </location>
</feature>
<feature type="compositionally biased region" description="Low complexity" evidence="1">
    <location>
        <begin position="356"/>
        <end position="366"/>
    </location>
</feature>
<evidence type="ECO:0000313" key="4">
    <source>
        <dbReference type="EMBL" id="KPI43164.1"/>
    </source>
</evidence>
<keyword evidence="2" id="KW-1133">Transmembrane helix</keyword>
<keyword evidence="2" id="KW-0812">Transmembrane</keyword>
<dbReference type="RefSeq" id="XP_018003127.1">
    <property type="nucleotide sequence ID" value="XM_018147263.1"/>
</dbReference>
<proteinExistence type="predicted"/>
<feature type="transmembrane region" description="Helical" evidence="2">
    <location>
        <begin position="73"/>
        <end position="96"/>
    </location>
</feature>
<feature type="compositionally biased region" description="Polar residues" evidence="1">
    <location>
        <begin position="151"/>
        <end position="161"/>
    </location>
</feature>
<dbReference type="EMBL" id="LFJN01000005">
    <property type="protein sequence ID" value="KPI43164.1"/>
    <property type="molecule type" value="Genomic_DNA"/>
</dbReference>
<feature type="region of interest" description="Disordered" evidence="1">
    <location>
        <begin position="237"/>
        <end position="256"/>
    </location>
</feature>
<dbReference type="OrthoDB" id="4524805at2759"/>
<feature type="region of interest" description="Disordered" evidence="1">
    <location>
        <begin position="271"/>
        <end position="378"/>
    </location>
</feature>
<evidence type="ECO:0000256" key="2">
    <source>
        <dbReference type="SAM" id="Phobius"/>
    </source>
</evidence>
<dbReference type="Proteomes" id="UP000038010">
    <property type="component" value="Unassembled WGS sequence"/>
</dbReference>
<name>A0A0N1H8C0_9EURO</name>
<sequence length="474" mass="52215">MSLPTELILSVLVFFPSLLSAAPTIELRQEAEVKESIWQVNIFKGPAPPPDSPLSPPGAAGALRDPSKRKYEIIGIAGAYVVWVTVTLFLLLTVGLRLRRKAQSSNPTLSMEMIKTAQANEKALPSPGPLSPGKLASLRSWASGNRHKKTQSNATSSSTIDTRLVEEDKQKNMDQMAKLYAHVMAHEQERESTKAVSSTDGSPSSPTYNYHSQVQAMPTPPRSPQHQQSYPPELQHLRQDAPHPSESPYYYPPPQQQVADDISRATTRVNDTPHSFASKHERTNSSNSTKQRPTRISVRGMPISQPIGDADLSQSFGDTEPGTTYARRSTNAGLPTSPRLPPPPPQQHETLRRRQAPPNALNLNNNKENHPLGPTDSNTTLPFRQIYADTGLTSAPYTKTTFVHARTDLLGYHPKTGVPQTPYSPMYMPQTPMTPVTPSMLVGKKEMKRQKKLEGMKVLGEEDLVGSDEDMWGA</sequence>
<evidence type="ECO:0000256" key="1">
    <source>
        <dbReference type="SAM" id="MobiDB-lite"/>
    </source>
</evidence>
<dbReference type="GeneID" id="28739142"/>